<evidence type="ECO:0000313" key="2">
    <source>
        <dbReference type="Proteomes" id="UP000180254"/>
    </source>
</evidence>
<comment type="caution">
    <text evidence="1">The sequence shown here is derived from an EMBL/GenBank/DDBJ whole genome shotgun (WGS) entry which is preliminary data.</text>
</comment>
<proteinExistence type="predicted"/>
<reference evidence="1 2" key="1">
    <citation type="submission" date="2016-09" db="EMBL/GenBank/DDBJ databases">
        <title>Genome sequence of Eubacterium angustum.</title>
        <authorList>
            <person name="Poehlein A."/>
            <person name="Daniel R."/>
        </authorList>
    </citation>
    <scope>NUCLEOTIDE SEQUENCE [LARGE SCALE GENOMIC DNA]</scope>
    <source>
        <strain evidence="1 2">DSM 1989</strain>
    </source>
</reference>
<name>A0A1S1V630_9FIRM</name>
<dbReference type="AlphaFoldDB" id="A0A1S1V630"/>
<evidence type="ECO:0000313" key="1">
    <source>
        <dbReference type="EMBL" id="OHW61865.1"/>
    </source>
</evidence>
<dbReference type="RefSeq" id="WP_071063471.1">
    <property type="nucleotide sequence ID" value="NZ_MKIE01000006.1"/>
</dbReference>
<gene>
    <name evidence="1" type="ORF">EUAN_16280</name>
</gene>
<protein>
    <submittedName>
        <fullName evidence="1">Uncharacterized protein</fullName>
    </submittedName>
</protein>
<sequence length="104" mass="12203">MINKSWERDIIETLKQELEYRDGDYSQWIVGISIRKLGADRITREVIYTARVVVQTNESPYVDGVDILFKSNGDSIEIDSLYYENTPEYQRCEVDDAVEENEEM</sequence>
<dbReference type="Proteomes" id="UP000180254">
    <property type="component" value="Unassembled WGS sequence"/>
</dbReference>
<dbReference type="EMBL" id="MKIE01000006">
    <property type="protein sequence ID" value="OHW61865.1"/>
    <property type="molecule type" value="Genomic_DNA"/>
</dbReference>
<accession>A0A1S1V630</accession>
<organism evidence="1 2">
    <name type="scientific">Andreesenia angusta</name>
    <dbReference type="NCBI Taxonomy" id="39480"/>
    <lineage>
        <taxon>Bacteria</taxon>
        <taxon>Bacillati</taxon>
        <taxon>Bacillota</taxon>
        <taxon>Tissierellia</taxon>
        <taxon>Tissierellales</taxon>
        <taxon>Gottschalkiaceae</taxon>
        <taxon>Andreesenia</taxon>
    </lineage>
</organism>
<keyword evidence="2" id="KW-1185">Reference proteome</keyword>